<dbReference type="GO" id="GO:0003677">
    <property type="term" value="F:DNA binding"/>
    <property type="evidence" value="ECO:0007669"/>
    <property type="project" value="InterPro"/>
</dbReference>
<proteinExistence type="predicted"/>
<dbReference type="Pfam" id="PF00589">
    <property type="entry name" value="Phage_integrase"/>
    <property type="match status" value="1"/>
</dbReference>
<dbReference type="AlphaFoldDB" id="A0AAN4USX7"/>
<evidence type="ECO:0000259" key="2">
    <source>
        <dbReference type="PROSITE" id="PS51898"/>
    </source>
</evidence>
<dbReference type="EMBL" id="FNOB01000011">
    <property type="protein sequence ID" value="SDX19870.1"/>
    <property type="molecule type" value="Genomic_DNA"/>
</dbReference>
<evidence type="ECO:0000313" key="4">
    <source>
        <dbReference type="EMBL" id="SDX19870.1"/>
    </source>
</evidence>
<dbReference type="PROSITE" id="PS51898">
    <property type="entry name" value="TYR_RECOMBINASE"/>
    <property type="match status" value="1"/>
</dbReference>
<dbReference type="InterPro" id="IPR011010">
    <property type="entry name" value="DNA_brk_join_enz"/>
</dbReference>
<dbReference type="SUPFAM" id="SSF56349">
    <property type="entry name" value="DNA breaking-rejoining enzymes"/>
    <property type="match status" value="1"/>
</dbReference>
<protein>
    <submittedName>
        <fullName evidence="4">Phage integrase family protein</fullName>
    </submittedName>
</protein>
<sequence>MLDDTSKTNIITLPEAQGRFARGDFDDAWAEQTRLKIRGSVNKIPKVYRAVAGMTSPQLIVCDVASHDALFERYLLSKTAPEHCGFKSYSSFYTWYSNSRRFMDVASGSRMRKVALSALDDDWAQLINHLSGQCGTPAWFDQYDMIAISILAAECRERGIAIAQLSASLIMQFVPELRSGPRDAIRNACRLIDSLRETNMVPSDLLPRSPIGSLPTFVASGRRQTPPVGAAYAITRDAYIAKRINGSKVLPLGSEKREISTHGVGPDRAKSIKQGIDWYWNGLCSLDLIDEAAPIDPKLYAEPYILHDVVMACADGKLGGACSVDTRRGRTRTVIEFLEWLSPGFKASLPDELFEAVQLAKDPNDGGSEFDAFKRQTCLSFVGDLNRQRRFFQMPKHFFDLARPLIANFNGLRPEDQRGEISREQHRALDLAIMAANTAIATRFPLRLATRAQLVAGGVRPHIVFPEESKEVIFNIPGYITKNGHFADGVPIAPSRTVDPRAILEWYLSEAHPLILKYKVGTKERRKPHLLFAGLHVETLRRIWRRHTAEAGCYITPHMCRHVLATLLYADGVPLEIIAELLGDTVGTVEKSYAFVNRAKLIQGAMEALARKFKGMSI</sequence>
<dbReference type="Gene3D" id="1.10.443.10">
    <property type="entry name" value="Intergrase catalytic core"/>
    <property type="match status" value="1"/>
</dbReference>
<dbReference type="GO" id="GO:0015074">
    <property type="term" value="P:DNA integration"/>
    <property type="evidence" value="ECO:0007669"/>
    <property type="project" value="InterPro"/>
</dbReference>
<evidence type="ECO:0000313" key="3">
    <source>
        <dbReference type="EMBL" id="GHE02642.1"/>
    </source>
</evidence>
<keyword evidence="1" id="KW-0233">DNA recombination</keyword>
<reference evidence="3" key="1">
    <citation type="journal article" date="2014" name="Int. J. Syst. Evol. Microbiol.">
        <title>Complete genome sequence of Corynebacterium casei LMG S-19264T (=DSM 44701T), isolated from a smear-ripened cheese.</title>
        <authorList>
            <consortium name="US DOE Joint Genome Institute (JGI-PGF)"/>
            <person name="Walter F."/>
            <person name="Albersmeier A."/>
            <person name="Kalinowski J."/>
            <person name="Ruckert C."/>
        </authorList>
    </citation>
    <scope>NUCLEOTIDE SEQUENCE</scope>
    <source>
        <strain evidence="3">CGMCC 1.10859</strain>
    </source>
</reference>
<dbReference type="InterPro" id="IPR002104">
    <property type="entry name" value="Integrase_catalytic"/>
</dbReference>
<dbReference type="GO" id="GO:0006310">
    <property type="term" value="P:DNA recombination"/>
    <property type="evidence" value="ECO:0007669"/>
    <property type="project" value="UniProtKB-KW"/>
</dbReference>
<dbReference type="InterPro" id="IPR013762">
    <property type="entry name" value="Integrase-like_cat_sf"/>
</dbReference>
<dbReference type="Proteomes" id="UP000199541">
    <property type="component" value="Unassembled WGS sequence"/>
</dbReference>
<dbReference type="EMBL" id="BNAB01000010">
    <property type="protein sequence ID" value="GHE02642.1"/>
    <property type="molecule type" value="Genomic_DNA"/>
</dbReference>
<feature type="domain" description="Tyr recombinase" evidence="2">
    <location>
        <begin position="416"/>
        <end position="606"/>
    </location>
</feature>
<dbReference type="RefSeq" id="WP_035845966.1">
    <property type="nucleotide sequence ID" value="NZ_BNAB01000010.1"/>
</dbReference>
<evidence type="ECO:0000256" key="1">
    <source>
        <dbReference type="ARBA" id="ARBA00023172"/>
    </source>
</evidence>
<keyword evidence="5" id="KW-1185">Reference proteome</keyword>
<dbReference type="Proteomes" id="UP000634647">
    <property type="component" value="Unassembled WGS sequence"/>
</dbReference>
<organism evidence="3 6">
    <name type="scientific">Allgaiera indica</name>
    <dbReference type="NCBI Taxonomy" id="765699"/>
    <lineage>
        <taxon>Bacteria</taxon>
        <taxon>Pseudomonadati</taxon>
        <taxon>Pseudomonadota</taxon>
        <taxon>Alphaproteobacteria</taxon>
        <taxon>Rhodobacterales</taxon>
        <taxon>Paracoccaceae</taxon>
        <taxon>Allgaiera</taxon>
    </lineage>
</organism>
<name>A0AAN4USX7_9RHOB</name>
<gene>
    <name evidence="3" type="ORF">GCM10008024_23000</name>
    <name evidence="4" type="ORF">SAMN05444006_111128</name>
</gene>
<evidence type="ECO:0000313" key="5">
    <source>
        <dbReference type="Proteomes" id="UP000199541"/>
    </source>
</evidence>
<comment type="caution">
    <text evidence="3">The sequence shown here is derived from an EMBL/GenBank/DDBJ whole genome shotgun (WGS) entry which is preliminary data.</text>
</comment>
<evidence type="ECO:0000313" key="6">
    <source>
        <dbReference type="Proteomes" id="UP000634647"/>
    </source>
</evidence>
<reference evidence="4 5" key="2">
    <citation type="submission" date="2016-10" db="EMBL/GenBank/DDBJ databases">
        <authorList>
            <person name="Varghese N."/>
            <person name="Submissions S."/>
        </authorList>
    </citation>
    <scope>NUCLEOTIDE SEQUENCE [LARGE SCALE GENOMIC DNA]</scope>
    <source>
        <strain evidence="4 5">DSM 24802</strain>
    </source>
</reference>
<dbReference type="CDD" id="cd00397">
    <property type="entry name" value="DNA_BRE_C"/>
    <property type="match status" value="1"/>
</dbReference>
<reference evidence="3" key="3">
    <citation type="submission" date="2023-06" db="EMBL/GenBank/DDBJ databases">
        <authorList>
            <person name="Sun Q."/>
            <person name="Zhou Y."/>
        </authorList>
    </citation>
    <scope>NUCLEOTIDE SEQUENCE</scope>
    <source>
        <strain evidence="3">CGMCC 1.10859</strain>
    </source>
</reference>
<accession>A0AAN4USX7</accession>